<name>A0AAD7BP10_MYCRO</name>
<reference evidence="8" key="1">
    <citation type="submission" date="2023-03" db="EMBL/GenBank/DDBJ databases">
        <title>Massive genome expansion in bonnet fungi (Mycena s.s.) driven by repeated elements and novel gene families across ecological guilds.</title>
        <authorList>
            <consortium name="Lawrence Berkeley National Laboratory"/>
            <person name="Harder C.B."/>
            <person name="Miyauchi S."/>
            <person name="Viragh M."/>
            <person name="Kuo A."/>
            <person name="Thoen E."/>
            <person name="Andreopoulos B."/>
            <person name="Lu D."/>
            <person name="Skrede I."/>
            <person name="Drula E."/>
            <person name="Henrissat B."/>
            <person name="Morin E."/>
            <person name="Kohler A."/>
            <person name="Barry K."/>
            <person name="LaButti K."/>
            <person name="Morin E."/>
            <person name="Salamov A."/>
            <person name="Lipzen A."/>
            <person name="Mereny Z."/>
            <person name="Hegedus B."/>
            <person name="Baldrian P."/>
            <person name="Stursova M."/>
            <person name="Weitz H."/>
            <person name="Taylor A."/>
            <person name="Grigoriev I.V."/>
            <person name="Nagy L.G."/>
            <person name="Martin F."/>
            <person name="Kauserud H."/>
        </authorList>
    </citation>
    <scope>NUCLEOTIDE SEQUENCE</scope>
    <source>
        <strain evidence="8">CBHHK067</strain>
    </source>
</reference>
<dbReference type="GO" id="GO:0005525">
    <property type="term" value="F:GTP binding"/>
    <property type="evidence" value="ECO:0007669"/>
    <property type="project" value="UniProtKB-KW"/>
</dbReference>
<keyword evidence="2 6" id="KW-0547">Nucleotide-binding</keyword>
<dbReference type="SMART" id="SM00275">
    <property type="entry name" value="G_alpha"/>
    <property type="match status" value="1"/>
</dbReference>
<dbReference type="InterPro" id="IPR027417">
    <property type="entry name" value="P-loop_NTPase"/>
</dbReference>
<feature type="region of interest" description="Disordered" evidence="7">
    <location>
        <begin position="257"/>
        <end position="284"/>
    </location>
</feature>
<accession>A0AAD7BP10</accession>
<gene>
    <name evidence="8" type="ORF">B0H17DRAFT_1188022</name>
</gene>
<dbReference type="GO" id="GO:0046872">
    <property type="term" value="F:metal ion binding"/>
    <property type="evidence" value="ECO:0007669"/>
    <property type="project" value="UniProtKB-KW"/>
</dbReference>
<sequence length="284" mass="31374">MRAAATKSPFHSVADPRCTRILEPRTLFSPSGCDCHWVISLACSGHPPGRLLARRALRLPPTIHKNVLDSDQAAILAVHKIGVNPVRFGNCVLVDNITDGRRSSRLRSRTQSIIPKIMDEHRSEFYLMDSATYVTSIIFCTALSKYDQVTKSCELGCRTTSRRSHILHGTERVRPGAAQGAGSGACISLPFTPPTRRSQNHMKEALVLFDSVINLHVHLLFLNKMDVFKTKLLKIPLLPRCPCSYITVRASKTSTSCHRSVTTAERVPSLHPPDPRRGVGVPLA</sequence>
<dbReference type="GO" id="GO:0031683">
    <property type="term" value="F:G-protein beta/gamma-subunit complex binding"/>
    <property type="evidence" value="ECO:0007669"/>
    <property type="project" value="InterPro"/>
</dbReference>
<dbReference type="GO" id="GO:0005737">
    <property type="term" value="C:cytoplasm"/>
    <property type="evidence" value="ECO:0007669"/>
    <property type="project" value="TreeGrafter"/>
</dbReference>
<dbReference type="AlphaFoldDB" id="A0AAD7BP10"/>
<evidence type="ECO:0000256" key="6">
    <source>
        <dbReference type="PIRSR" id="PIRSR601019-1"/>
    </source>
</evidence>
<dbReference type="EMBL" id="JARKIE010000580">
    <property type="protein sequence ID" value="KAJ7626503.1"/>
    <property type="molecule type" value="Genomic_DNA"/>
</dbReference>
<organism evidence="8 9">
    <name type="scientific">Mycena rosella</name>
    <name type="common">Pink bonnet</name>
    <name type="synonym">Agaricus rosellus</name>
    <dbReference type="NCBI Taxonomy" id="1033263"/>
    <lineage>
        <taxon>Eukaryota</taxon>
        <taxon>Fungi</taxon>
        <taxon>Dikarya</taxon>
        <taxon>Basidiomycota</taxon>
        <taxon>Agaricomycotina</taxon>
        <taxon>Agaricomycetes</taxon>
        <taxon>Agaricomycetidae</taxon>
        <taxon>Agaricales</taxon>
        <taxon>Marasmiineae</taxon>
        <taxon>Mycenaceae</taxon>
        <taxon>Mycena</taxon>
    </lineage>
</organism>
<dbReference type="Gene3D" id="3.40.50.300">
    <property type="entry name" value="P-loop containing nucleotide triphosphate hydrolases"/>
    <property type="match status" value="1"/>
</dbReference>
<keyword evidence="5" id="KW-0807">Transducer</keyword>
<dbReference type="PANTHER" id="PTHR10218">
    <property type="entry name" value="GTP-BINDING PROTEIN ALPHA SUBUNIT"/>
    <property type="match status" value="1"/>
</dbReference>
<evidence type="ECO:0000313" key="9">
    <source>
        <dbReference type="Proteomes" id="UP001221757"/>
    </source>
</evidence>
<dbReference type="PANTHER" id="PTHR10218:SF369">
    <property type="entry name" value="GUANINE NUCLEOTIDE-BINDING PROTEIN ALPHA-2 SUBUNIT"/>
    <property type="match status" value="1"/>
</dbReference>
<evidence type="ECO:0000313" key="8">
    <source>
        <dbReference type="EMBL" id="KAJ7626503.1"/>
    </source>
</evidence>
<evidence type="ECO:0000256" key="2">
    <source>
        <dbReference type="ARBA" id="ARBA00022741"/>
    </source>
</evidence>
<evidence type="ECO:0000256" key="4">
    <source>
        <dbReference type="ARBA" id="ARBA00023134"/>
    </source>
</evidence>
<evidence type="ECO:0000256" key="7">
    <source>
        <dbReference type="SAM" id="MobiDB-lite"/>
    </source>
</evidence>
<evidence type="ECO:0000256" key="3">
    <source>
        <dbReference type="ARBA" id="ARBA00022842"/>
    </source>
</evidence>
<dbReference type="Proteomes" id="UP001221757">
    <property type="component" value="Unassembled WGS sequence"/>
</dbReference>
<evidence type="ECO:0000256" key="5">
    <source>
        <dbReference type="ARBA" id="ARBA00023224"/>
    </source>
</evidence>
<keyword evidence="4 6" id="KW-0342">GTP-binding</keyword>
<dbReference type="InterPro" id="IPR001019">
    <property type="entry name" value="Gprotein_alpha_su"/>
</dbReference>
<dbReference type="GO" id="GO:0003924">
    <property type="term" value="F:GTPase activity"/>
    <property type="evidence" value="ECO:0007669"/>
    <property type="project" value="InterPro"/>
</dbReference>
<keyword evidence="3" id="KW-0460">Magnesium</keyword>
<dbReference type="GO" id="GO:0005834">
    <property type="term" value="C:heterotrimeric G-protein complex"/>
    <property type="evidence" value="ECO:0007669"/>
    <property type="project" value="TreeGrafter"/>
</dbReference>
<dbReference type="GO" id="GO:0001664">
    <property type="term" value="F:G protein-coupled receptor binding"/>
    <property type="evidence" value="ECO:0007669"/>
    <property type="project" value="TreeGrafter"/>
</dbReference>
<comment type="caution">
    <text evidence="8">The sequence shown here is derived from an EMBL/GenBank/DDBJ whole genome shotgun (WGS) entry which is preliminary data.</text>
</comment>
<dbReference type="GO" id="GO:0007189">
    <property type="term" value="P:adenylate cyclase-activating G protein-coupled receptor signaling pathway"/>
    <property type="evidence" value="ECO:0007669"/>
    <property type="project" value="TreeGrafter"/>
</dbReference>
<evidence type="ECO:0000256" key="1">
    <source>
        <dbReference type="ARBA" id="ARBA00022723"/>
    </source>
</evidence>
<keyword evidence="1" id="KW-0479">Metal-binding</keyword>
<proteinExistence type="predicted"/>
<protein>
    <submittedName>
        <fullName evidence="8">Uncharacterized protein</fullName>
    </submittedName>
</protein>
<keyword evidence="9" id="KW-1185">Reference proteome</keyword>
<feature type="binding site" evidence="6">
    <location>
        <begin position="223"/>
        <end position="226"/>
    </location>
    <ligand>
        <name>GTP</name>
        <dbReference type="ChEBI" id="CHEBI:37565"/>
    </ligand>
</feature>